<dbReference type="PANTHER" id="PTHR47510">
    <property type="entry name" value="REVERSE TRANSCRIPTASE DOMAIN-CONTAINING PROTEIN"/>
    <property type="match status" value="1"/>
</dbReference>
<dbReference type="Proteomes" id="UP001186944">
    <property type="component" value="Unassembled WGS sequence"/>
</dbReference>
<evidence type="ECO:0000313" key="1">
    <source>
        <dbReference type="EMBL" id="KAK3100771.1"/>
    </source>
</evidence>
<dbReference type="AlphaFoldDB" id="A0AA88YFT7"/>
<comment type="caution">
    <text evidence="1">The sequence shown here is derived from an EMBL/GenBank/DDBJ whole genome shotgun (WGS) entry which is preliminary data.</text>
</comment>
<gene>
    <name evidence="1" type="ORF">FSP39_025088</name>
</gene>
<reference evidence="1" key="1">
    <citation type="submission" date="2019-08" db="EMBL/GenBank/DDBJ databases">
        <title>The improved chromosome-level genome for the pearl oyster Pinctada fucata martensii using PacBio sequencing and Hi-C.</title>
        <authorList>
            <person name="Zheng Z."/>
        </authorList>
    </citation>
    <scope>NUCLEOTIDE SEQUENCE</scope>
    <source>
        <strain evidence="1">ZZ-2019</strain>
        <tissue evidence="1">Adductor muscle</tissue>
    </source>
</reference>
<keyword evidence="2" id="KW-1185">Reference proteome</keyword>
<protein>
    <recommendedName>
        <fullName evidence="3">Endonuclease/exonuclease/phosphatase domain-containing protein</fullName>
    </recommendedName>
</protein>
<accession>A0AA88YFT7</accession>
<evidence type="ECO:0000313" key="2">
    <source>
        <dbReference type="Proteomes" id="UP001186944"/>
    </source>
</evidence>
<sequence length="165" mass="18675">MQGLVDKIHDNNTDSRQWWKTVNTLTNSNKTNVSIPPLNIDNTDLYVENDKAKTELFNTYFLSQQTIDDDNTTLPDVTTPPFSLCDITFDETDVTDVLSNLNISKATGPDTVHPILLRNASRELSPLLTKLFNLSLQTSIFPESWKLAHVSPIFEKDNSSQVKNY</sequence>
<dbReference type="EMBL" id="VSWD01000006">
    <property type="protein sequence ID" value="KAK3100771.1"/>
    <property type="molecule type" value="Genomic_DNA"/>
</dbReference>
<proteinExistence type="predicted"/>
<evidence type="ECO:0008006" key="3">
    <source>
        <dbReference type="Google" id="ProtNLM"/>
    </source>
</evidence>
<dbReference type="PANTHER" id="PTHR47510:SF3">
    <property type="entry name" value="ENDO_EXONUCLEASE_PHOSPHATASE DOMAIN-CONTAINING PROTEIN"/>
    <property type="match status" value="1"/>
</dbReference>
<name>A0AA88YFT7_PINIB</name>
<organism evidence="1 2">
    <name type="scientific">Pinctada imbricata</name>
    <name type="common">Atlantic pearl-oyster</name>
    <name type="synonym">Pinctada martensii</name>
    <dbReference type="NCBI Taxonomy" id="66713"/>
    <lineage>
        <taxon>Eukaryota</taxon>
        <taxon>Metazoa</taxon>
        <taxon>Spiralia</taxon>
        <taxon>Lophotrochozoa</taxon>
        <taxon>Mollusca</taxon>
        <taxon>Bivalvia</taxon>
        <taxon>Autobranchia</taxon>
        <taxon>Pteriomorphia</taxon>
        <taxon>Pterioida</taxon>
        <taxon>Pterioidea</taxon>
        <taxon>Pteriidae</taxon>
        <taxon>Pinctada</taxon>
    </lineage>
</organism>